<evidence type="ECO:0000256" key="2">
    <source>
        <dbReference type="ARBA" id="ARBA00022741"/>
    </source>
</evidence>
<dbReference type="EMBL" id="PUHQ01000085">
    <property type="protein sequence ID" value="KAG0657142.1"/>
    <property type="molecule type" value="Genomic_DNA"/>
</dbReference>
<dbReference type="GO" id="GO:0000707">
    <property type="term" value="P:meiotic DNA recombinase assembly"/>
    <property type="evidence" value="ECO:0007669"/>
    <property type="project" value="TreeGrafter"/>
</dbReference>
<evidence type="ECO:0000313" key="10">
    <source>
        <dbReference type="Proteomes" id="UP000777482"/>
    </source>
</evidence>
<dbReference type="GO" id="GO:0005524">
    <property type="term" value="F:ATP binding"/>
    <property type="evidence" value="ECO:0007669"/>
    <property type="project" value="UniProtKB-KW"/>
</dbReference>
<feature type="region of interest" description="Disordered" evidence="7">
    <location>
        <begin position="40"/>
        <end position="60"/>
    </location>
</feature>
<dbReference type="PANTHER" id="PTHR46239">
    <property type="entry name" value="DNA REPAIR PROTEIN RAD51 HOMOLOG 3 RAD51C"/>
    <property type="match status" value="1"/>
</dbReference>
<dbReference type="GO" id="GO:0005657">
    <property type="term" value="C:replication fork"/>
    <property type="evidence" value="ECO:0007669"/>
    <property type="project" value="TreeGrafter"/>
</dbReference>
<keyword evidence="10" id="KW-1185">Reference proteome</keyword>
<feature type="domain" description="AAA+ ATPase" evidence="8">
    <location>
        <begin position="58"/>
        <end position="242"/>
    </location>
</feature>
<dbReference type="InterPro" id="IPR052093">
    <property type="entry name" value="HR_Repair_Mediator"/>
</dbReference>
<proteinExistence type="predicted"/>
<dbReference type="GO" id="GO:0033065">
    <property type="term" value="C:Rad51C-XRCC3 complex"/>
    <property type="evidence" value="ECO:0007669"/>
    <property type="project" value="TreeGrafter"/>
</dbReference>
<comment type="caution">
    <text evidence="9">The sequence shown here is derived from an EMBL/GenBank/DDBJ whole genome shotgun (WGS) entry which is preliminary data.</text>
</comment>
<evidence type="ECO:0000256" key="5">
    <source>
        <dbReference type="ARBA" id="ARBA00023204"/>
    </source>
</evidence>
<dbReference type="GO" id="GO:0008821">
    <property type="term" value="F:crossover junction DNA endonuclease activity"/>
    <property type="evidence" value="ECO:0007669"/>
    <property type="project" value="TreeGrafter"/>
</dbReference>
<evidence type="ECO:0000256" key="7">
    <source>
        <dbReference type="SAM" id="MobiDB-lite"/>
    </source>
</evidence>
<dbReference type="SUPFAM" id="SSF52540">
    <property type="entry name" value="P-loop containing nucleoside triphosphate hydrolases"/>
    <property type="match status" value="1"/>
</dbReference>
<dbReference type="InterPro" id="IPR027417">
    <property type="entry name" value="P-loop_NTPase"/>
</dbReference>
<keyword evidence="2" id="KW-0547">Nucleotide-binding</keyword>
<dbReference type="PANTHER" id="PTHR46239:SF1">
    <property type="entry name" value="DNA REPAIR PROTEIN RAD51 HOMOLOG 3"/>
    <property type="match status" value="1"/>
</dbReference>
<comment type="subcellular location">
    <subcellularLocation>
        <location evidence="1">Nucleus</location>
    </subcellularLocation>
</comment>
<dbReference type="GO" id="GO:0007131">
    <property type="term" value="P:reciprocal meiotic recombination"/>
    <property type="evidence" value="ECO:0007669"/>
    <property type="project" value="TreeGrafter"/>
</dbReference>
<keyword evidence="4" id="KW-0067">ATP-binding</keyword>
<protein>
    <recommendedName>
        <fullName evidence="8">AAA+ ATPase domain-containing protein</fullName>
    </recommendedName>
</protein>
<evidence type="ECO:0000256" key="4">
    <source>
        <dbReference type="ARBA" id="ARBA00022840"/>
    </source>
</evidence>
<keyword evidence="5" id="KW-0234">DNA repair</keyword>
<dbReference type="Pfam" id="PF13481">
    <property type="entry name" value="AAA_25"/>
    <property type="match status" value="1"/>
</dbReference>
<dbReference type="InterPro" id="IPR003593">
    <property type="entry name" value="AAA+_ATPase"/>
</dbReference>
<dbReference type="GO" id="GO:0000400">
    <property type="term" value="F:four-way junction DNA binding"/>
    <property type="evidence" value="ECO:0007669"/>
    <property type="project" value="TreeGrafter"/>
</dbReference>
<dbReference type="GO" id="GO:0033063">
    <property type="term" value="C:Rad51B-Rad51C-Rad51D-XRCC2 complex"/>
    <property type="evidence" value="ECO:0007669"/>
    <property type="project" value="TreeGrafter"/>
</dbReference>
<evidence type="ECO:0000256" key="3">
    <source>
        <dbReference type="ARBA" id="ARBA00022763"/>
    </source>
</evidence>
<keyword evidence="3" id="KW-0227">DNA damage</keyword>
<reference evidence="9 10" key="1">
    <citation type="submission" date="2020-11" db="EMBL/GenBank/DDBJ databases">
        <title>Kefir isolates.</title>
        <authorList>
            <person name="Marcisauskas S."/>
            <person name="Kim Y."/>
            <person name="Blasche S."/>
        </authorList>
    </citation>
    <scope>NUCLEOTIDE SEQUENCE [LARGE SCALE GENOMIC DNA]</scope>
    <source>
        <strain evidence="9 10">KR</strain>
    </source>
</reference>
<dbReference type="OrthoDB" id="5957327at2759"/>
<evidence type="ECO:0000313" key="9">
    <source>
        <dbReference type="EMBL" id="KAG0657142.1"/>
    </source>
</evidence>
<name>A0A9P6VWK6_RHOMI</name>
<keyword evidence="6" id="KW-0539">Nucleus</keyword>
<evidence type="ECO:0000256" key="1">
    <source>
        <dbReference type="ARBA" id="ARBA00004123"/>
    </source>
</evidence>
<sequence length="305" mass="33188">MLLPPSQTASSLLLSARPPHRFSSACPALDRLLTPKYAAARSQASTGSSGEPESGLGEGEILELLGPPGIGKTRTAMAFAIAERFRVDAGEVLVVDAEGSLSLALIKQTVEAQVAHNGDDPEIVQEVLEGIRYRRIDSHWLMQAFFMTLEDYLVEHPKINLVVIDSLSSHIRPTLDSSTRTLMTDTIRSTLYNVCAGGRASVIATTQMSLRLYGLDHRPTSWSRDAEALLVPQISERWLPPDTSASRVLLYYDQDGERLARLLSAPAATQATDAEFTMDLQLLGPCDYPSVDANLHCENGLGNEV</sequence>
<gene>
    <name evidence="9" type="ORF">C6P46_006639</name>
</gene>
<dbReference type="SMART" id="SM00382">
    <property type="entry name" value="AAA"/>
    <property type="match status" value="1"/>
</dbReference>
<dbReference type="Gene3D" id="3.40.50.300">
    <property type="entry name" value="P-loop containing nucleotide triphosphate hydrolases"/>
    <property type="match status" value="1"/>
</dbReference>
<evidence type="ECO:0000259" key="8">
    <source>
        <dbReference type="SMART" id="SM00382"/>
    </source>
</evidence>
<accession>A0A9P6VWK6</accession>
<organism evidence="9 10">
    <name type="scientific">Rhodotorula mucilaginosa</name>
    <name type="common">Yeast</name>
    <name type="synonym">Rhodotorula rubra</name>
    <dbReference type="NCBI Taxonomy" id="5537"/>
    <lineage>
        <taxon>Eukaryota</taxon>
        <taxon>Fungi</taxon>
        <taxon>Dikarya</taxon>
        <taxon>Basidiomycota</taxon>
        <taxon>Pucciniomycotina</taxon>
        <taxon>Microbotryomycetes</taxon>
        <taxon>Sporidiobolales</taxon>
        <taxon>Sporidiobolaceae</taxon>
        <taxon>Rhodotorula</taxon>
    </lineage>
</organism>
<dbReference type="Proteomes" id="UP000777482">
    <property type="component" value="Unassembled WGS sequence"/>
</dbReference>
<dbReference type="AlphaFoldDB" id="A0A9P6VWK6"/>
<evidence type="ECO:0000256" key="6">
    <source>
        <dbReference type="ARBA" id="ARBA00023242"/>
    </source>
</evidence>